<dbReference type="EMBL" id="CP163443">
    <property type="protein sequence ID" value="XDQ50953.1"/>
    <property type="molecule type" value="Genomic_DNA"/>
</dbReference>
<dbReference type="AlphaFoldDB" id="A0AB39R565"/>
<protein>
    <submittedName>
        <fullName evidence="2">Scr1 family TA system antitoxin-like transcriptional regulator</fullName>
    </submittedName>
</protein>
<name>A0AB39R565_9ACTN</name>
<feature type="domain" description="DUF5753" evidence="1">
    <location>
        <begin position="14"/>
        <end position="109"/>
    </location>
</feature>
<dbReference type="RefSeq" id="WP_369244301.1">
    <property type="nucleotide sequence ID" value="NZ_CP163443.1"/>
</dbReference>
<reference evidence="2" key="1">
    <citation type="submission" date="2024-07" db="EMBL/GenBank/DDBJ databases">
        <authorList>
            <person name="Yu S.T."/>
        </authorList>
    </citation>
    <scope>NUCLEOTIDE SEQUENCE</scope>
    <source>
        <strain evidence="2">R41</strain>
    </source>
</reference>
<gene>
    <name evidence="2" type="ORF">AB5J53_04205</name>
</gene>
<dbReference type="Pfam" id="PF19054">
    <property type="entry name" value="DUF5753"/>
    <property type="match status" value="1"/>
</dbReference>
<evidence type="ECO:0000259" key="1">
    <source>
        <dbReference type="Pfam" id="PF19054"/>
    </source>
</evidence>
<organism evidence="2">
    <name type="scientific">Streptomyces sp. R41</name>
    <dbReference type="NCBI Taxonomy" id="3238632"/>
    <lineage>
        <taxon>Bacteria</taxon>
        <taxon>Bacillati</taxon>
        <taxon>Actinomycetota</taxon>
        <taxon>Actinomycetes</taxon>
        <taxon>Kitasatosporales</taxon>
        <taxon>Streptomycetaceae</taxon>
        <taxon>Streptomyces</taxon>
    </lineage>
</organism>
<accession>A0AB39R565</accession>
<evidence type="ECO:0000313" key="2">
    <source>
        <dbReference type="EMBL" id="XDQ50953.1"/>
    </source>
</evidence>
<proteinExistence type="predicted"/>
<sequence length="116" mass="12368">MTKDIEAPPGHPRRYRIGDTGTMAAQLGHLLSEMALSPISLGVIPFTVERTVWPMATFTVFDDQSVHADSLDAAATLTQPGQVGLYLRAFRGLSQAAVYGAGARGLITQALTALDR</sequence>
<dbReference type="InterPro" id="IPR043917">
    <property type="entry name" value="DUF5753"/>
</dbReference>